<organism evidence="2 3">
    <name type="scientific">Mycena albidolilacea</name>
    <dbReference type="NCBI Taxonomy" id="1033008"/>
    <lineage>
        <taxon>Eukaryota</taxon>
        <taxon>Fungi</taxon>
        <taxon>Dikarya</taxon>
        <taxon>Basidiomycota</taxon>
        <taxon>Agaricomycotina</taxon>
        <taxon>Agaricomycetes</taxon>
        <taxon>Agaricomycetidae</taxon>
        <taxon>Agaricales</taxon>
        <taxon>Marasmiineae</taxon>
        <taxon>Mycenaceae</taxon>
        <taxon>Mycena</taxon>
    </lineage>
</organism>
<proteinExistence type="predicted"/>
<feature type="region of interest" description="Disordered" evidence="1">
    <location>
        <begin position="572"/>
        <end position="595"/>
    </location>
</feature>
<keyword evidence="3" id="KW-1185">Reference proteome</keyword>
<dbReference type="AlphaFoldDB" id="A0AAD7A5H1"/>
<protein>
    <recommendedName>
        <fullName evidence="4">CxC1-like cysteine cluster associated with KDZ transposases domain-containing protein</fullName>
    </recommendedName>
</protein>
<dbReference type="Pfam" id="PF18758">
    <property type="entry name" value="KDZ"/>
    <property type="match status" value="1"/>
</dbReference>
<dbReference type="PANTHER" id="PTHR33096">
    <property type="entry name" value="CXC2 DOMAIN-CONTAINING PROTEIN"/>
    <property type="match status" value="1"/>
</dbReference>
<accession>A0AAD7A5H1</accession>
<evidence type="ECO:0008006" key="4">
    <source>
        <dbReference type="Google" id="ProtNLM"/>
    </source>
</evidence>
<feature type="compositionally biased region" description="Acidic residues" evidence="1">
    <location>
        <begin position="847"/>
        <end position="857"/>
    </location>
</feature>
<feature type="compositionally biased region" description="Acidic residues" evidence="1">
    <location>
        <begin position="865"/>
        <end position="876"/>
    </location>
</feature>
<dbReference type="EMBL" id="JARIHO010000016">
    <property type="protein sequence ID" value="KAJ7349398.1"/>
    <property type="molecule type" value="Genomic_DNA"/>
</dbReference>
<gene>
    <name evidence="2" type="ORF">DFH08DRAFT_807887</name>
</gene>
<evidence type="ECO:0000256" key="1">
    <source>
        <dbReference type="SAM" id="MobiDB-lite"/>
    </source>
</evidence>
<sequence>MSGIRKTKASRGKIRMLGSARPNINTATPAPLYKRDLKGRSLDAYRAQAKVELKDELRSMTYPSVRLKSTKKYSDMDPTVKRNLLDLHRLAEDLDYDPESDSMVDFDRVLDGSERIELSHEGGELHDTLADEIEEEVQKRSDDEADEDSELYNLIVVDMFGKTPKILQSPWIRKWRSEFSRYIESLMLTVPTGYPTICQEPLRPSRGKSTAPYQLYLREQFSIAYDLYLDLRRRTEKKMLHSLGRDSFAWRLKHACPSCMYKLEGEEELTFGQLFCVDGNNSMKRVFLREKIVSDGDTGDGAEIVLRESKEREDSWDAGENLYLPREKVNEFAKHRLAELFLPKATEPEVPENPCASRWKNMMEDITSKIAKYPLAIVDCLLEHLGKNLGCGYDVGCDFATTLRNSPLGERAREANFQCLVGAFHGHAHNRLCQLCYLATYVLGLGLEDLEGCERFFSGSNGLARSCRYASRFHWQQEIMAYVKHYDTFHMYANLSKFLCDNYNQALDILKKESALHSFMKEENIESYDVFERWLGEEKEYLLGLKDSSKTDVEILEMEAKYQVLSGAAKNTQRDDAPYTPGVSKPEVARRHGKEKMDKDLEIVQELEDRLEISDRWTVDSPQWAPTVLELKKRKYRQALDAMELLIVERIFELTKMNQSQTGYKMRQHIAKALQARSKAVRNVIDRYNAAAIMMEPPMAQLTWEQVVEYTFLADFDILRDTCAEVQAKPWTRPSYRLTMDTYFKIQRAREEIQRLNIEIRRLITWICDEDHLLRGQEASLRSTDGKTPEQIESDLLLAVQLKLHRLTRGQFDDIHMQRFYKLAKVKGFTGNLRPGRAVENLGELGGGDEMDVDDVSDGVRSDTESEDEGVEAQDEEVSRLLYQVSMIAIDDRGDMDL</sequence>
<dbReference type="InterPro" id="IPR040521">
    <property type="entry name" value="KDZ"/>
</dbReference>
<dbReference type="PANTHER" id="PTHR33096:SF1">
    <property type="entry name" value="CXC1-LIKE CYSTEINE CLUSTER ASSOCIATED WITH KDZ TRANSPOSASES DOMAIN-CONTAINING PROTEIN"/>
    <property type="match status" value="1"/>
</dbReference>
<dbReference type="Proteomes" id="UP001218218">
    <property type="component" value="Unassembled WGS sequence"/>
</dbReference>
<evidence type="ECO:0000313" key="3">
    <source>
        <dbReference type="Proteomes" id="UP001218218"/>
    </source>
</evidence>
<name>A0AAD7A5H1_9AGAR</name>
<reference evidence="2" key="1">
    <citation type="submission" date="2023-03" db="EMBL/GenBank/DDBJ databases">
        <title>Massive genome expansion in bonnet fungi (Mycena s.s.) driven by repeated elements and novel gene families across ecological guilds.</title>
        <authorList>
            <consortium name="Lawrence Berkeley National Laboratory"/>
            <person name="Harder C.B."/>
            <person name="Miyauchi S."/>
            <person name="Viragh M."/>
            <person name="Kuo A."/>
            <person name="Thoen E."/>
            <person name="Andreopoulos B."/>
            <person name="Lu D."/>
            <person name="Skrede I."/>
            <person name="Drula E."/>
            <person name="Henrissat B."/>
            <person name="Morin E."/>
            <person name="Kohler A."/>
            <person name="Barry K."/>
            <person name="LaButti K."/>
            <person name="Morin E."/>
            <person name="Salamov A."/>
            <person name="Lipzen A."/>
            <person name="Mereny Z."/>
            <person name="Hegedus B."/>
            <person name="Baldrian P."/>
            <person name="Stursova M."/>
            <person name="Weitz H."/>
            <person name="Taylor A."/>
            <person name="Grigoriev I.V."/>
            <person name="Nagy L.G."/>
            <person name="Martin F."/>
            <person name="Kauserud H."/>
        </authorList>
    </citation>
    <scope>NUCLEOTIDE SEQUENCE</scope>
    <source>
        <strain evidence="2">CBHHK002</strain>
    </source>
</reference>
<comment type="caution">
    <text evidence="2">The sequence shown here is derived from an EMBL/GenBank/DDBJ whole genome shotgun (WGS) entry which is preliminary data.</text>
</comment>
<feature type="region of interest" description="Disordered" evidence="1">
    <location>
        <begin position="841"/>
        <end position="876"/>
    </location>
</feature>
<evidence type="ECO:0000313" key="2">
    <source>
        <dbReference type="EMBL" id="KAJ7349398.1"/>
    </source>
</evidence>